<evidence type="ECO:0000313" key="3">
    <source>
        <dbReference type="Proteomes" id="UP000187203"/>
    </source>
</evidence>
<dbReference type="AlphaFoldDB" id="A0A1R3L1F2"/>
<comment type="caution">
    <text evidence="2">The sequence shown here is derived from an EMBL/GenBank/DDBJ whole genome shotgun (WGS) entry which is preliminary data.</text>
</comment>
<gene>
    <name evidence="2" type="ORF">COLO4_02168</name>
</gene>
<sequence>MASQDVAGVTGGRSVPAITVPTWNPPCTPTAAQSEPVHKSRPTASRANPKGSARYSTCSHGDCCPPLDTRWISVNARVVTATARIGRSRSRQSSIPRKSSSSGIPCCRKARPSEYAISNEIMTGPVCPEKCVESLRTGPSAGISAVTATTVPAESPMPSRSHTAESLFALHPAARSGARSTPFIHPHTPSTTVPRTSDWRTTASPKPHGDDPPKTSDAPGTRTRRPVASAGTRLAMIRMPMATTTRTVMPSGPSASRGATDLVPGAGGTCVTFMPRTLRSVGAAIPSRESRSRTTPVTRERAEVVTAVTCEGRERVLS</sequence>
<dbReference type="EMBL" id="AWUE01004992">
    <property type="protein sequence ID" value="OMP13164.1"/>
    <property type="molecule type" value="Genomic_DNA"/>
</dbReference>
<feature type="compositionally biased region" description="Polar residues" evidence="1">
    <location>
        <begin position="188"/>
        <end position="204"/>
    </location>
</feature>
<protein>
    <submittedName>
        <fullName evidence="2">Uncharacterized protein</fullName>
    </submittedName>
</protein>
<reference evidence="3" key="1">
    <citation type="submission" date="2013-09" db="EMBL/GenBank/DDBJ databases">
        <title>Corchorus olitorius genome sequencing.</title>
        <authorList>
            <person name="Alam M."/>
            <person name="Haque M.S."/>
            <person name="Islam M.S."/>
            <person name="Emdad E.M."/>
            <person name="Islam M.M."/>
            <person name="Ahmed B."/>
            <person name="Halim A."/>
            <person name="Hossen Q.M.M."/>
            <person name="Hossain M.Z."/>
            <person name="Ahmed R."/>
            <person name="Khan M.M."/>
            <person name="Islam R."/>
            <person name="Rashid M.M."/>
            <person name="Khan S.A."/>
            <person name="Rahman M.S."/>
            <person name="Alam M."/>
            <person name="Yahiya A.S."/>
            <person name="Khan M.S."/>
            <person name="Azam M.S."/>
            <person name="Haque T."/>
            <person name="Lashkar M.Z.H."/>
            <person name="Akhand A.I."/>
            <person name="Morshed G."/>
            <person name="Roy S."/>
            <person name="Uddin K.S."/>
            <person name="Rabeya T."/>
            <person name="Hossain A.S."/>
            <person name="Chowdhury A."/>
            <person name="Snigdha A.R."/>
            <person name="Mortoza M.S."/>
            <person name="Matin S.A."/>
            <person name="Hoque S.M.E."/>
            <person name="Islam M.K."/>
            <person name="Roy D.K."/>
            <person name="Haider R."/>
            <person name="Moosa M.M."/>
            <person name="Elias S.M."/>
            <person name="Hasan A.M."/>
            <person name="Jahan S."/>
            <person name="Shafiuddin M."/>
            <person name="Mahmood N."/>
            <person name="Shommy N.S."/>
        </authorList>
    </citation>
    <scope>NUCLEOTIDE SEQUENCE [LARGE SCALE GENOMIC DNA]</scope>
    <source>
        <strain evidence="3">cv. O-4</strain>
    </source>
</reference>
<evidence type="ECO:0000313" key="2">
    <source>
        <dbReference type="EMBL" id="OMP13164.1"/>
    </source>
</evidence>
<proteinExistence type="predicted"/>
<feature type="region of interest" description="Disordered" evidence="1">
    <location>
        <begin position="84"/>
        <end position="106"/>
    </location>
</feature>
<evidence type="ECO:0000256" key="1">
    <source>
        <dbReference type="SAM" id="MobiDB-lite"/>
    </source>
</evidence>
<organism evidence="2 3">
    <name type="scientific">Corchorus olitorius</name>
    <dbReference type="NCBI Taxonomy" id="93759"/>
    <lineage>
        <taxon>Eukaryota</taxon>
        <taxon>Viridiplantae</taxon>
        <taxon>Streptophyta</taxon>
        <taxon>Embryophyta</taxon>
        <taxon>Tracheophyta</taxon>
        <taxon>Spermatophyta</taxon>
        <taxon>Magnoliopsida</taxon>
        <taxon>eudicotyledons</taxon>
        <taxon>Gunneridae</taxon>
        <taxon>Pentapetalae</taxon>
        <taxon>rosids</taxon>
        <taxon>malvids</taxon>
        <taxon>Malvales</taxon>
        <taxon>Malvaceae</taxon>
        <taxon>Grewioideae</taxon>
        <taxon>Apeibeae</taxon>
        <taxon>Corchorus</taxon>
    </lineage>
</organism>
<dbReference type="Proteomes" id="UP000187203">
    <property type="component" value="Unassembled WGS sequence"/>
</dbReference>
<feature type="compositionally biased region" description="Low complexity" evidence="1">
    <location>
        <begin position="91"/>
        <end position="105"/>
    </location>
</feature>
<feature type="region of interest" description="Disordered" evidence="1">
    <location>
        <begin position="1"/>
        <end position="57"/>
    </location>
</feature>
<name>A0A1R3L1F2_9ROSI</name>
<keyword evidence="3" id="KW-1185">Reference proteome</keyword>
<accession>A0A1R3L1F2</accession>
<feature type="region of interest" description="Disordered" evidence="1">
    <location>
        <begin position="174"/>
        <end position="232"/>
    </location>
</feature>